<feature type="domain" description="NUP160 C-terminal TPR" evidence="7">
    <location>
        <begin position="1174"/>
        <end position="1433"/>
    </location>
</feature>
<evidence type="ECO:0008006" key="11">
    <source>
        <dbReference type="Google" id="ProtNLM"/>
    </source>
</evidence>
<dbReference type="Pfam" id="PF23345">
    <property type="entry name" value="NUP160_helical"/>
    <property type="match status" value="1"/>
</dbReference>
<dbReference type="InterPro" id="IPR059141">
    <property type="entry name" value="Beta-prop_Nup120_160"/>
</dbReference>
<organism evidence="9 10">
    <name type="scientific">Porites evermanni</name>
    <dbReference type="NCBI Taxonomy" id="104178"/>
    <lineage>
        <taxon>Eukaryota</taxon>
        <taxon>Metazoa</taxon>
        <taxon>Cnidaria</taxon>
        <taxon>Anthozoa</taxon>
        <taxon>Hexacorallia</taxon>
        <taxon>Scleractinia</taxon>
        <taxon>Fungiina</taxon>
        <taxon>Poritidae</taxon>
        <taxon>Porites</taxon>
    </lineage>
</organism>
<evidence type="ECO:0000313" key="10">
    <source>
        <dbReference type="Proteomes" id="UP001159427"/>
    </source>
</evidence>
<proteinExistence type="predicted"/>
<evidence type="ECO:0000256" key="3">
    <source>
        <dbReference type="ARBA" id="ARBA00023242"/>
    </source>
</evidence>
<feature type="domain" description="NUP160 middle TPR" evidence="8">
    <location>
        <begin position="852"/>
        <end position="1056"/>
    </location>
</feature>
<dbReference type="PANTHER" id="PTHR21286">
    <property type="entry name" value="NUCLEAR PORE COMPLEX PROTEIN NUP160"/>
    <property type="match status" value="1"/>
</dbReference>
<sequence length="1451" mass="163140">MADGRSFREVALHSDRNGGKTANFTIATTLTTTVKDEDYAKSHVGGGYAYRESGLADAVTRNRFIFWRITDNVLHLVEQSLDYNLTGNSLKLQFAGGFLLPAVYIFETRAHVSVLVATTSSVHRIVFPHPERLHRHASSFCGFALSSSSEGSQQSIFTDFSPHDLQEPCNTATFSHSCSTFSSWLCQDGNCLFALATGTGMILLIKLPPPGTDGQVEQFELQQAGMIQRLWSGLVPTSLRRDMLAADAVVSLVIHPFGKHMCVFTLCRDLKLRIWSCQDQACIHVKDLLEDISDDVDVQSSPAQNHLLRKVVDPATGRFYLGLFLSIADNSQFCVYEVIAAKEGIILSQISFSYFKKENLVDFAVTPSHIWTVWRNTEGEIMVYVKPSEGGGLQQTSWTRVFLEPTDHFDVESATYKEHREVYLEQIFYPGRFSNNTILKAMQIYRHLPVSNIVNEVDETVSRRDLKQAVINLIDSEIQMSAPDYEMLHDQFNSLQLHCWSKFFSYVVQYHQVASKVLGIFVDNNTGLVSLVRKDMLSFLRPCDLFEEVHLSPEPMDVSLLSQEPVAAKALKTSFVDFCNLIKMVSQQLTLEQMLAFDNDVKYQLNPAITADHIATFLLTSVSDDSDGSDLEQQQGVDGHALYEFQQELETSLHKVNHFFKCLDFLLQGLDIQGIVKDGTGDQDTGLSDASHLMACSHLFSSHLSLSLLSKSCHQLVTSRLSVCKHLLVLLSLVTKLGIHKIGLEVRTAGDVSSVYIPQTVFLLRSYFALHWIMEQIVTPTPSNAIESNLKQLAALEINDGKDSKAVFGKTHTARGVEQTINVLKEMQEQDPQLLWSTYFNQAVYTLLDLLWPPKESVLFPEFLLTSYQYLHIQEYAHLICYWCDTCQSSWHFLLGQSHLVLGEYHKALGYFLKAARGIGSKDSLMSKVLQTDATDIPTLLVLFYVKVMKLFEQFDAPDYVIQVAHIALDLAPPDDSNIPNLWSNIFKHHLELGQSDLAYNALIANPDPVRRRDCLHKFMVVLCERGETRRLIEYPFINLQDEVLDISISLLRTIDPESKPNLWSNIFKHHLELGQSDLAYNALIANPDPVRLGQEVSGLDSLQKQAKCYLAAMNALHLVDLKNAWIVKPLDRVEINKPVEPPNMSPKRKQGEEGDLPYPGHKGAPRRKVTVLEMRDLEGEYLLVLARLQLIKIDADPTHATGPLLSPQESVALLTQAGLFDNAFTVASHFNLPKETIFEGLASRCVKLSHQGTALTRQAEQDALDWILSNDLGEAQVSGYKSVADQAWQLLKLYLDRLGSRDGYVYYRCVATKLLSAGATLPTWLVNDYKRVNAPELLRLYINYDLLIEAVTLAVEYIQAVLGNGKEYFGLKNALHATSPSVWLPYTAMDQLLVLLKDVQPDSELAKARDELVEQLDTFHDQVVTVSRDMTTAQWKRAQRSHAAEAIPIE</sequence>
<feature type="domain" description="NUP160 middle TPR" evidence="8">
    <location>
        <begin position="1091"/>
        <end position="1119"/>
    </location>
</feature>
<comment type="caution">
    <text evidence="9">The sequence shown here is derived from an EMBL/GenBank/DDBJ whole genome shotgun (WGS) entry which is preliminary data.</text>
</comment>
<evidence type="ECO:0000259" key="5">
    <source>
        <dbReference type="Pfam" id="PF11715"/>
    </source>
</evidence>
<evidence type="ECO:0000259" key="8">
    <source>
        <dbReference type="Pfam" id="PF23354"/>
    </source>
</evidence>
<dbReference type="Proteomes" id="UP001159427">
    <property type="component" value="Unassembled WGS sequence"/>
</dbReference>
<reference evidence="9 10" key="1">
    <citation type="submission" date="2022-05" db="EMBL/GenBank/DDBJ databases">
        <authorList>
            <consortium name="Genoscope - CEA"/>
            <person name="William W."/>
        </authorList>
    </citation>
    <scope>NUCLEOTIDE SEQUENCE [LARGE SCALE GENOMIC DNA]</scope>
</reference>
<evidence type="ECO:0000256" key="1">
    <source>
        <dbReference type="ARBA" id="ARBA00004123"/>
    </source>
</evidence>
<accession>A0ABN8QN08</accession>
<comment type="subcellular location">
    <subcellularLocation>
        <location evidence="1">Nucleus</location>
    </subcellularLocation>
</comment>
<evidence type="ECO:0000259" key="7">
    <source>
        <dbReference type="Pfam" id="PF23347"/>
    </source>
</evidence>
<name>A0ABN8QN08_9CNID</name>
<keyword evidence="2" id="KW-0813">Transport</keyword>
<dbReference type="EMBL" id="CALNXI010001366">
    <property type="protein sequence ID" value="CAH3166593.1"/>
    <property type="molecule type" value="Genomic_DNA"/>
</dbReference>
<evidence type="ECO:0000256" key="2">
    <source>
        <dbReference type="ARBA" id="ARBA00022448"/>
    </source>
</evidence>
<feature type="region of interest" description="Disordered" evidence="4">
    <location>
        <begin position="1137"/>
        <end position="1164"/>
    </location>
</feature>
<dbReference type="PANTHER" id="PTHR21286:SF0">
    <property type="entry name" value="NUCLEAR PORE COMPLEX PROTEIN NUP160"/>
    <property type="match status" value="1"/>
</dbReference>
<dbReference type="InterPro" id="IPR056547">
    <property type="entry name" value="NUP160_helical"/>
</dbReference>
<evidence type="ECO:0000313" key="9">
    <source>
        <dbReference type="EMBL" id="CAH3166593.1"/>
    </source>
</evidence>
<dbReference type="Pfam" id="PF11715">
    <property type="entry name" value="Beta-prop_Nup120_160"/>
    <property type="match status" value="1"/>
</dbReference>
<dbReference type="Pfam" id="PF23347">
    <property type="entry name" value="TPR_Nup160_C"/>
    <property type="match status" value="1"/>
</dbReference>
<evidence type="ECO:0000259" key="6">
    <source>
        <dbReference type="Pfam" id="PF23345"/>
    </source>
</evidence>
<dbReference type="Pfam" id="PF23354">
    <property type="entry name" value="TPR_NUP160_120_M"/>
    <property type="match status" value="2"/>
</dbReference>
<keyword evidence="10" id="KW-1185">Reference proteome</keyword>
<keyword evidence="3" id="KW-0539">Nucleus</keyword>
<feature type="domain" description="NUP160 helical" evidence="6">
    <location>
        <begin position="571"/>
        <end position="804"/>
    </location>
</feature>
<gene>
    <name evidence="9" type="ORF">PEVE_00005737</name>
</gene>
<protein>
    <recommendedName>
        <fullName evidence="11">Nuclear pore complex protein Nup160</fullName>
    </recommendedName>
</protein>
<dbReference type="InterPro" id="IPR056535">
    <property type="entry name" value="TPR_NUP160_M"/>
</dbReference>
<dbReference type="InterPro" id="IPR021717">
    <property type="entry name" value="Nucleoporin_Nup160"/>
</dbReference>
<evidence type="ECO:0000256" key="4">
    <source>
        <dbReference type="SAM" id="MobiDB-lite"/>
    </source>
</evidence>
<feature type="domain" description="Nucleoporin Nup120/160 beta-propeller" evidence="5">
    <location>
        <begin position="63"/>
        <end position="547"/>
    </location>
</feature>
<dbReference type="InterPro" id="IPR056536">
    <property type="entry name" value="TPR_NUP160_C"/>
</dbReference>